<feature type="domain" description="C2H2-type" evidence="13">
    <location>
        <begin position="933"/>
        <end position="960"/>
    </location>
</feature>
<keyword evidence="5 11" id="KW-0863">Zinc-finger</keyword>
<feature type="compositionally biased region" description="Basic and acidic residues" evidence="12">
    <location>
        <begin position="83"/>
        <end position="93"/>
    </location>
</feature>
<dbReference type="FunFam" id="3.30.160.60:FF:000065">
    <property type="entry name" value="B-cell CLL/lymphoma 6, member B"/>
    <property type="match status" value="1"/>
</dbReference>
<dbReference type="Gene3D" id="3.30.160.60">
    <property type="entry name" value="Classic Zinc Finger"/>
    <property type="match status" value="17"/>
</dbReference>
<comment type="caution">
    <text evidence="14">The sequence shown here is derived from an EMBL/GenBank/DDBJ whole genome shotgun (WGS) entry which is preliminary data.</text>
</comment>
<keyword evidence="15" id="KW-1185">Reference proteome</keyword>
<dbReference type="AlphaFoldDB" id="A0A315UX15"/>
<comment type="similarity">
    <text evidence="2">Belongs to the krueppel C2H2-type zinc-finger protein family.</text>
</comment>
<feature type="domain" description="C2H2-type" evidence="13">
    <location>
        <begin position="301"/>
        <end position="328"/>
    </location>
</feature>
<feature type="domain" description="C2H2-type" evidence="13">
    <location>
        <begin position="273"/>
        <end position="300"/>
    </location>
</feature>
<dbReference type="PROSITE" id="PS50157">
    <property type="entry name" value="ZINC_FINGER_C2H2_2"/>
    <property type="match status" value="17"/>
</dbReference>
<accession>A0A315UX15</accession>
<dbReference type="GO" id="GO:0008270">
    <property type="term" value="F:zinc ion binding"/>
    <property type="evidence" value="ECO:0007669"/>
    <property type="project" value="UniProtKB-KW"/>
</dbReference>
<feature type="domain" description="C2H2-type" evidence="13">
    <location>
        <begin position="877"/>
        <end position="904"/>
    </location>
</feature>
<dbReference type="FunFam" id="3.30.160.60:FF:000608">
    <property type="entry name" value="zinc finger protein 286A isoform X1"/>
    <property type="match status" value="1"/>
</dbReference>
<reference evidence="14 15" key="1">
    <citation type="journal article" date="2018" name="G3 (Bethesda)">
        <title>A High-Quality Reference Genome for the Invasive Mosquitofish Gambusia affinis Using a Chicago Library.</title>
        <authorList>
            <person name="Hoffberg S.L."/>
            <person name="Troendle N.J."/>
            <person name="Glenn T.C."/>
            <person name="Mahmud O."/>
            <person name="Louha S."/>
            <person name="Chalopin D."/>
            <person name="Bennetzen J.L."/>
            <person name="Mauricio R."/>
        </authorList>
    </citation>
    <scope>NUCLEOTIDE SEQUENCE [LARGE SCALE GENOMIC DNA]</scope>
    <source>
        <strain evidence="14">NE01/NJP1002.9</strain>
        <tissue evidence="14">Muscle</tissue>
    </source>
</reference>
<feature type="domain" description="C2H2-type" evidence="13">
    <location>
        <begin position="905"/>
        <end position="932"/>
    </location>
</feature>
<dbReference type="GO" id="GO:0010468">
    <property type="term" value="P:regulation of gene expression"/>
    <property type="evidence" value="ECO:0007669"/>
    <property type="project" value="TreeGrafter"/>
</dbReference>
<evidence type="ECO:0000256" key="6">
    <source>
        <dbReference type="ARBA" id="ARBA00022833"/>
    </source>
</evidence>
<dbReference type="PROSITE" id="PS00028">
    <property type="entry name" value="ZINC_FINGER_C2H2_1"/>
    <property type="match status" value="17"/>
</dbReference>
<dbReference type="FunFam" id="3.30.160.60:FF:000275">
    <property type="entry name" value="zinc finger protein 90 homolog"/>
    <property type="match status" value="1"/>
</dbReference>
<dbReference type="STRING" id="33528.ENSGAFP00000025277"/>
<proteinExistence type="inferred from homology"/>
<keyword evidence="7" id="KW-0805">Transcription regulation</keyword>
<evidence type="ECO:0000256" key="12">
    <source>
        <dbReference type="SAM" id="MobiDB-lite"/>
    </source>
</evidence>
<evidence type="ECO:0000256" key="5">
    <source>
        <dbReference type="ARBA" id="ARBA00022771"/>
    </source>
</evidence>
<dbReference type="Proteomes" id="UP000250572">
    <property type="component" value="Unassembled WGS sequence"/>
</dbReference>
<keyword evidence="6" id="KW-0862">Zinc</keyword>
<feature type="region of interest" description="Disordered" evidence="12">
    <location>
        <begin position="77"/>
        <end position="97"/>
    </location>
</feature>
<evidence type="ECO:0000256" key="8">
    <source>
        <dbReference type="ARBA" id="ARBA00023125"/>
    </source>
</evidence>
<keyword evidence="9" id="KW-0804">Transcription</keyword>
<dbReference type="FunFam" id="3.30.160.60:FF:000478">
    <property type="entry name" value="Zinc finger protein 133"/>
    <property type="match status" value="1"/>
</dbReference>
<feature type="compositionally biased region" description="Low complexity" evidence="12">
    <location>
        <begin position="794"/>
        <end position="805"/>
    </location>
</feature>
<feature type="region of interest" description="Disordered" evidence="12">
    <location>
        <begin position="660"/>
        <end position="819"/>
    </location>
</feature>
<feature type="compositionally biased region" description="Polar residues" evidence="12">
    <location>
        <begin position="683"/>
        <end position="696"/>
    </location>
</feature>
<name>A0A315UX15_GAMAF</name>
<dbReference type="FunFam" id="3.30.160.60:FF:000557">
    <property type="entry name" value="zinc finger and SCAN domain-containing protein 29"/>
    <property type="match status" value="5"/>
</dbReference>
<feature type="domain" description="C2H2-type" evidence="13">
    <location>
        <begin position="217"/>
        <end position="244"/>
    </location>
</feature>
<dbReference type="PANTHER" id="PTHR16515:SF66">
    <property type="entry name" value="C2H2-TYPE DOMAIN-CONTAINING PROTEIN"/>
    <property type="match status" value="1"/>
</dbReference>
<feature type="domain" description="C2H2-type" evidence="13">
    <location>
        <begin position="453"/>
        <end position="480"/>
    </location>
</feature>
<dbReference type="EMBL" id="NHOQ01002573">
    <property type="protein sequence ID" value="PWA15883.1"/>
    <property type="molecule type" value="Genomic_DNA"/>
</dbReference>
<dbReference type="Pfam" id="PF00096">
    <property type="entry name" value="zf-C2H2"/>
    <property type="match status" value="15"/>
</dbReference>
<sequence length="1115" mass="128403">MSSVECLRQFVNERLTAAAQEIFSVFEKTISDYEEEINRQRRLLTIAWKPEVKLHKTELPQDFINVDDIPTALQLKTGQNRKSISEKEDREQIPESNEEILTSPEEGEVELKEEVETLFPSITCDEGYNVVLSNPVDEESTDTVFVKGVTECNTDDQLVSRYSQDVNKGQNEGNHSGSVITRRMETRLQRRHHRISEHSPIMFKTPIYTHKGKICEFVCEYCGKAFPYRSRLMRHQIIHTGVKPYCCHTCGKRFNQTSILKVHQRIHTGERPFSCDICGKRFNQKSILNVHKKIHSIERPYSCDFCGRRFKQKSKLESHVIWHSDIPQPVFFKEENFLSDQQLFNHDRHSALELGFPKVKEEQEDFCLAHKEQLVLKQETDTFMITVPHDEGHDHGVAQTLNRDSAEEESVEIISDDKGGKQLEKTHPRICNVYSPILFKTSCNSFVDRKCEYKCNTCGKVFQFKSRLIRHYRIHTGVRPYCCHICGKRFNQKSILQVHQRIHTGERPFSCDICGKRFNQKSILNVHKRIHTGERPYSCQVCGKRFNQKSILDGHVRTHTGERPYSCKTCGKSFKSQSSLLVHMKMHADKKTYSCEIAFMSVLTMYPVQSMRKFVCDRLTAAAQEILGAFEKRVEDYEAELSRQRRMLDMAFSPEIKLQRAEEEETSNLISNSAQNDEHGGNKASSTGDIELTQSDHGQKTEIVPSKTSSDRKKASPHSKSKDKSRNQNNEVTNVGKSLNEDAQSTETTSTKRLRDGQGSESPQKRMHRDEDSTSTRIKEVKKYDTRSKESTTSNQDPDPPLSNSDDSESSEGEEKVENPYKCDRCGKVMSNFKNYKFHMKTHTVAKTYKCDTCGKMFRESWDLNKHLVIHSAEKPYKCDVCGNGFNRRYNLDLHLRVHTGEKPYICNTCEKTFSSCVNMKKHMRIHTGEKPYTCKECGKEFADSSAFKNHLRVHTGEKPFKCSYCKKKFATRTTLKRHIRTHTGEKPYKCTVCGRNFGHRTDLKGHMRMHTGEKPYKCTTCGEDFSTWSKLNKHKRIHSGCAAVPPEQQWILCQVGLQTSHRLCQSSCGVEKKSSEEVSTSMPVRCYECGGGEWVGLAVRRRLGWRLQLQSGAL</sequence>
<evidence type="ECO:0000313" key="15">
    <source>
        <dbReference type="Proteomes" id="UP000250572"/>
    </source>
</evidence>
<feature type="domain" description="C2H2-type" evidence="13">
    <location>
        <begin position="245"/>
        <end position="272"/>
    </location>
</feature>
<feature type="non-terminal residue" evidence="14">
    <location>
        <position position="1115"/>
    </location>
</feature>
<feature type="compositionally biased region" description="Polar residues" evidence="12">
    <location>
        <begin position="727"/>
        <end position="751"/>
    </location>
</feature>
<keyword evidence="3" id="KW-0479">Metal-binding</keyword>
<evidence type="ECO:0000256" key="1">
    <source>
        <dbReference type="ARBA" id="ARBA00004123"/>
    </source>
</evidence>
<dbReference type="PANTHER" id="PTHR16515">
    <property type="entry name" value="PR DOMAIN ZINC FINGER PROTEIN"/>
    <property type="match status" value="1"/>
</dbReference>
<dbReference type="FunFam" id="3.30.160.60:FF:000149">
    <property type="entry name" value="Zinc finger protein 569"/>
    <property type="match status" value="1"/>
</dbReference>
<dbReference type="FunFam" id="3.30.160.60:FF:000340">
    <property type="entry name" value="zinc finger protein 473 isoform X1"/>
    <property type="match status" value="1"/>
</dbReference>
<gene>
    <name evidence="14" type="ORF">CCH79_00009031</name>
</gene>
<dbReference type="GO" id="GO:0003677">
    <property type="term" value="F:DNA binding"/>
    <property type="evidence" value="ECO:0007669"/>
    <property type="project" value="UniProtKB-KW"/>
</dbReference>
<feature type="domain" description="C2H2-type" evidence="13">
    <location>
        <begin position="565"/>
        <end position="592"/>
    </location>
</feature>
<dbReference type="SMART" id="SM00355">
    <property type="entry name" value="ZnF_C2H2"/>
    <property type="match status" value="17"/>
</dbReference>
<evidence type="ECO:0000256" key="2">
    <source>
        <dbReference type="ARBA" id="ARBA00006991"/>
    </source>
</evidence>
<dbReference type="InterPro" id="IPR013087">
    <property type="entry name" value="Znf_C2H2_type"/>
</dbReference>
<evidence type="ECO:0000256" key="9">
    <source>
        <dbReference type="ARBA" id="ARBA00023163"/>
    </source>
</evidence>
<dbReference type="InterPro" id="IPR050331">
    <property type="entry name" value="Zinc_finger"/>
</dbReference>
<feature type="domain" description="C2H2-type" evidence="13">
    <location>
        <begin position="821"/>
        <end position="848"/>
    </location>
</feature>
<feature type="compositionally biased region" description="Basic and acidic residues" evidence="12">
    <location>
        <begin position="709"/>
        <end position="726"/>
    </location>
</feature>
<organism evidence="14 15">
    <name type="scientific">Gambusia affinis</name>
    <name type="common">Western mosquitofish</name>
    <name type="synonym">Heterandria affinis</name>
    <dbReference type="NCBI Taxonomy" id="33528"/>
    <lineage>
        <taxon>Eukaryota</taxon>
        <taxon>Metazoa</taxon>
        <taxon>Chordata</taxon>
        <taxon>Craniata</taxon>
        <taxon>Vertebrata</taxon>
        <taxon>Euteleostomi</taxon>
        <taxon>Actinopterygii</taxon>
        <taxon>Neopterygii</taxon>
        <taxon>Teleostei</taxon>
        <taxon>Neoteleostei</taxon>
        <taxon>Acanthomorphata</taxon>
        <taxon>Ovalentaria</taxon>
        <taxon>Atherinomorphae</taxon>
        <taxon>Cyprinodontiformes</taxon>
        <taxon>Poeciliidae</taxon>
        <taxon>Poeciliinae</taxon>
        <taxon>Gambusia</taxon>
    </lineage>
</organism>
<feature type="domain" description="C2H2-type" evidence="13">
    <location>
        <begin position="849"/>
        <end position="876"/>
    </location>
</feature>
<feature type="domain" description="C2H2-type" evidence="13">
    <location>
        <begin position="537"/>
        <end position="564"/>
    </location>
</feature>
<feature type="compositionally biased region" description="Basic and acidic residues" evidence="12">
    <location>
        <begin position="768"/>
        <end position="790"/>
    </location>
</feature>
<dbReference type="FunFam" id="3.30.160.60:FF:000295">
    <property type="entry name" value="zinc finger protein 19"/>
    <property type="match status" value="1"/>
</dbReference>
<evidence type="ECO:0000256" key="4">
    <source>
        <dbReference type="ARBA" id="ARBA00022737"/>
    </source>
</evidence>
<dbReference type="FunFam" id="3.30.160.60:FF:001498">
    <property type="entry name" value="Zinc finger protein 404"/>
    <property type="match status" value="1"/>
</dbReference>
<feature type="domain" description="C2H2-type" evidence="13">
    <location>
        <begin position="509"/>
        <end position="536"/>
    </location>
</feature>
<evidence type="ECO:0000313" key="14">
    <source>
        <dbReference type="EMBL" id="PWA15883.1"/>
    </source>
</evidence>
<dbReference type="GO" id="GO:0005634">
    <property type="term" value="C:nucleus"/>
    <property type="evidence" value="ECO:0007669"/>
    <property type="project" value="UniProtKB-SubCell"/>
</dbReference>
<feature type="domain" description="C2H2-type" evidence="13">
    <location>
        <begin position="1017"/>
        <end position="1044"/>
    </location>
</feature>
<keyword evidence="8" id="KW-0238">DNA-binding</keyword>
<dbReference type="InterPro" id="IPR036236">
    <property type="entry name" value="Znf_C2H2_sf"/>
</dbReference>
<evidence type="ECO:0000259" key="13">
    <source>
        <dbReference type="PROSITE" id="PS50157"/>
    </source>
</evidence>
<evidence type="ECO:0000256" key="11">
    <source>
        <dbReference type="PROSITE-ProRule" id="PRU00042"/>
    </source>
</evidence>
<keyword evidence="4" id="KW-0677">Repeat</keyword>
<evidence type="ECO:0000256" key="3">
    <source>
        <dbReference type="ARBA" id="ARBA00022723"/>
    </source>
</evidence>
<feature type="domain" description="C2H2-type" evidence="13">
    <location>
        <begin position="481"/>
        <end position="508"/>
    </location>
</feature>
<protein>
    <recommendedName>
        <fullName evidence="13">C2H2-type domain-containing protein</fullName>
    </recommendedName>
</protein>
<dbReference type="FunFam" id="3.30.160.60:FF:002343">
    <property type="entry name" value="Zinc finger protein 33A"/>
    <property type="match status" value="3"/>
</dbReference>
<keyword evidence="10" id="KW-0539">Nucleus</keyword>
<dbReference type="SUPFAM" id="SSF57667">
    <property type="entry name" value="beta-beta-alpha zinc fingers"/>
    <property type="match status" value="9"/>
</dbReference>
<evidence type="ECO:0000256" key="7">
    <source>
        <dbReference type="ARBA" id="ARBA00023015"/>
    </source>
</evidence>
<feature type="domain" description="C2H2-type" evidence="13">
    <location>
        <begin position="961"/>
        <end position="988"/>
    </location>
</feature>
<evidence type="ECO:0000256" key="10">
    <source>
        <dbReference type="ARBA" id="ARBA00023242"/>
    </source>
</evidence>
<feature type="domain" description="C2H2-type" evidence="13">
    <location>
        <begin position="989"/>
        <end position="1016"/>
    </location>
</feature>
<comment type="subcellular location">
    <subcellularLocation>
        <location evidence="1">Nucleus</location>
    </subcellularLocation>
</comment>